<dbReference type="EMBL" id="CM000884">
    <property type="protein sequence ID" value="KQJ83364.1"/>
    <property type="molecule type" value="Genomic_DNA"/>
</dbReference>
<dbReference type="KEGG" id="bdi:100826417"/>
<dbReference type="OMA" id="DSYMADT"/>
<keyword evidence="3" id="KW-1185">Reference proteome</keyword>
<reference evidence="1" key="2">
    <citation type="submission" date="2017-06" db="EMBL/GenBank/DDBJ databases">
        <title>WGS assembly of Brachypodium distachyon.</title>
        <authorList>
            <consortium name="The International Brachypodium Initiative"/>
            <person name="Lucas S."/>
            <person name="Harmon-Smith M."/>
            <person name="Lail K."/>
            <person name="Tice H."/>
            <person name="Grimwood J."/>
            <person name="Bruce D."/>
            <person name="Barry K."/>
            <person name="Shu S."/>
            <person name="Lindquist E."/>
            <person name="Wang M."/>
            <person name="Pitluck S."/>
            <person name="Vogel J.P."/>
            <person name="Garvin D.F."/>
            <person name="Mockler T.C."/>
            <person name="Schmutz J."/>
            <person name="Rokhsar D."/>
            <person name="Bevan M.W."/>
        </authorList>
    </citation>
    <scope>NUCLEOTIDE SEQUENCE</scope>
    <source>
        <strain evidence="1">Bd21</strain>
    </source>
</reference>
<evidence type="ECO:0000313" key="3">
    <source>
        <dbReference type="Proteomes" id="UP000008810"/>
    </source>
</evidence>
<dbReference type="GeneID" id="100826417"/>
<gene>
    <name evidence="2" type="primary">LOC100826417</name>
    <name evidence="1" type="ORF">BRADI_5g14520v3</name>
</gene>
<dbReference type="EnsemblPlants" id="KQJ83364">
    <property type="protein sequence ID" value="KQJ83364"/>
    <property type="gene ID" value="BRADI_5g14520v3"/>
</dbReference>
<dbReference type="STRING" id="15368.I1IZ90"/>
<dbReference type="AlphaFoldDB" id="I1IZ90"/>
<evidence type="ECO:0000313" key="2">
    <source>
        <dbReference type="EnsemblPlants" id="KQJ83364"/>
    </source>
</evidence>
<protein>
    <recommendedName>
        <fullName evidence="4">F-box associated domain-containing protein</fullName>
    </recommendedName>
</protein>
<dbReference type="InterPro" id="IPR012871">
    <property type="entry name" value="DUF1668_ORYSA"/>
</dbReference>
<dbReference type="RefSeq" id="XP_003581387.1">
    <property type="nucleotide sequence ID" value="XM_003581339.3"/>
</dbReference>
<dbReference type="OrthoDB" id="580842at2759"/>
<reference evidence="1 2" key="1">
    <citation type="journal article" date="2010" name="Nature">
        <title>Genome sequencing and analysis of the model grass Brachypodium distachyon.</title>
        <authorList>
            <consortium name="International Brachypodium Initiative"/>
        </authorList>
    </citation>
    <scope>NUCLEOTIDE SEQUENCE [LARGE SCALE GENOMIC DNA]</scope>
    <source>
        <strain evidence="1">Bd21</strain>
        <strain evidence="2">cv. Bd21</strain>
    </source>
</reference>
<dbReference type="eggNOG" id="ENOG502R66S">
    <property type="taxonomic scope" value="Eukaryota"/>
</dbReference>
<dbReference type="HOGENOM" id="CLU_018267_0_1_1"/>
<dbReference type="PANTHER" id="PTHR33085:SF129">
    <property type="entry name" value="OS04G0426500 PROTEIN"/>
    <property type="match status" value="1"/>
</dbReference>
<dbReference type="ExpressionAtlas" id="I1IZ90">
    <property type="expression patterns" value="baseline"/>
</dbReference>
<organism evidence="2">
    <name type="scientific">Brachypodium distachyon</name>
    <name type="common">Purple false brome</name>
    <name type="synonym">Trachynia distachya</name>
    <dbReference type="NCBI Taxonomy" id="15368"/>
    <lineage>
        <taxon>Eukaryota</taxon>
        <taxon>Viridiplantae</taxon>
        <taxon>Streptophyta</taxon>
        <taxon>Embryophyta</taxon>
        <taxon>Tracheophyta</taxon>
        <taxon>Spermatophyta</taxon>
        <taxon>Magnoliopsida</taxon>
        <taxon>Liliopsida</taxon>
        <taxon>Poales</taxon>
        <taxon>Poaceae</taxon>
        <taxon>BOP clade</taxon>
        <taxon>Pooideae</taxon>
        <taxon>Stipodae</taxon>
        <taxon>Brachypodieae</taxon>
        <taxon>Brachypodium</taxon>
    </lineage>
</organism>
<evidence type="ECO:0008006" key="4">
    <source>
        <dbReference type="Google" id="ProtNLM"/>
    </source>
</evidence>
<dbReference type="Gramene" id="KQJ83364">
    <property type="protein sequence ID" value="KQJ83364"/>
    <property type="gene ID" value="BRADI_5g14520v3"/>
</dbReference>
<accession>I1IZ90</accession>
<dbReference type="Proteomes" id="UP000008810">
    <property type="component" value="Chromosome 5"/>
</dbReference>
<dbReference type="Pfam" id="PF07893">
    <property type="entry name" value="DUF1668"/>
    <property type="match status" value="1"/>
</dbReference>
<sequence length="358" mass="40264">MRKFVHLVLKYRHTLNEFSVRNIDTSRFFRPASMPPGPFSFPTEPSDLPPQAISFSPPYLGCGSAVAEMDFMLLGGEHNKLLAVDQEGNSILYDPIGNNTRAMPPLASPKSMSLSLTVGGTDLYAMNQIPSWPPTANPVFHDHDFEGILFDQQQQGYDCCALPPTPCRFKDFSPSHGSILSYVVAGGGSSIWITKHEMGTYSFDTRTRLWSKVGDWSLPILGRGEYVPEHKLWFGLSSSCHHHPSIHDIDTDLLCAVDLEMAQNQKPPVSCASWEHAVPPKEWDWSHVASYLMHLGSAKFCLARFFDSDRPPRQFAVFTGLEVERCVDEEKDQEGGLRMLKHRSEVYLLPSDMVFWVL</sequence>
<dbReference type="PANTHER" id="PTHR33085">
    <property type="entry name" value="OS12G0113100 PROTEIN-RELATED"/>
    <property type="match status" value="1"/>
</dbReference>
<evidence type="ECO:0000313" key="1">
    <source>
        <dbReference type="EMBL" id="KQJ83364.1"/>
    </source>
</evidence>
<proteinExistence type="predicted"/>
<name>I1IZ90_BRADI</name>
<reference evidence="2" key="3">
    <citation type="submission" date="2018-08" db="UniProtKB">
        <authorList>
            <consortium name="EnsemblPlants"/>
        </authorList>
    </citation>
    <scope>IDENTIFICATION</scope>
    <source>
        <strain evidence="2">cv. Bd21</strain>
    </source>
</reference>